<dbReference type="SMART" id="SM00471">
    <property type="entry name" value="HDc"/>
    <property type="match status" value="1"/>
</dbReference>
<comment type="subunit">
    <text evidence="4">Homodimer.</text>
</comment>
<evidence type="ECO:0000259" key="8">
    <source>
        <dbReference type="SMART" id="SM00471"/>
    </source>
</evidence>
<feature type="domain" description="HD/PDEase" evidence="8">
    <location>
        <begin position="35"/>
        <end position="147"/>
    </location>
</feature>
<comment type="caution">
    <text evidence="9">The sequence shown here is derived from an EMBL/GenBank/DDBJ whole genome shotgun (WGS) entry which is preliminary data.</text>
</comment>
<dbReference type="EMBL" id="MFIE01000006">
    <property type="protein sequence ID" value="OGF83139.1"/>
    <property type="molecule type" value="Genomic_DNA"/>
</dbReference>
<evidence type="ECO:0000256" key="3">
    <source>
        <dbReference type="ARBA" id="ARBA00001941"/>
    </source>
</evidence>
<keyword evidence="7" id="KW-0378">Hydrolase</keyword>
<proteinExistence type="predicted"/>
<evidence type="ECO:0000313" key="9">
    <source>
        <dbReference type="EMBL" id="OGF83139.1"/>
    </source>
</evidence>
<dbReference type="GO" id="GO:0005737">
    <property type="term" value="C:cytoplasm"/>
    <property type="evidence" value="ECO:0007669"/>
    <property type="project" value="TreeGrafter"/>
</dbReference>
<dbReference type="GO" id="GO:0046872">
    <property type="term" value="F:metal ion binding"/>
    <property type="evidence" value="ECO:0007669"/>
    <property type="project" value="UniProtKB-KW"/>
</dbReference>
<dbReference type="InterPro" id="IPR039356">
    <property type="entry name" value="YfbR/HDDC2"/>
</dbReference>
<evidence type="ECO:0000313" key="10">
    <source>
        <dbReference type="Proteomes" id="UP000178684"/>
    </source>
</evidence>
<gene>
    <name evidence="9" type="ORF">A3B18_01715</name>
</gene>
<dbReference type="EC" id="3.1.3.89" evidence="5"/>
<reference evidence="9 10" key="1">
    <citation type="journal article" date="2016" name="Nat. Commun.">
        <title>Thousands of microbial genomes shed light on interconnected biogeochemical processes in an aquifer system.</title>
        <authorList>
            <person name="Anantharaman K."/>
            <person name="Brown C.T."/>
            <person name="Hug L.A."/>
            <person name="Sharon I."/>
            <person name="Castelle C.J."/>
            <person name="Probst A.J."/>
            <person name="Thomas B.C."/>
            <person name="Singh A."/>
            <person name="Wilkins M.J."/>
            <person name="Karaoz U."/>
            <person name="Brodie E.L."/>
            <person name="Williams K.H."/>
            <person name="Hubbard S.S."/>
            <person name="Banfield J.F."/>
        </authorList>
    </citation>
    <scope>NUCLEOTIDE SEQUENCE [LARGE SCALE GENOMIC DNA]</scope>
</reference>
<dbReference type="Proteomes" id="UP000178684">
    <property type="component" value="Unassembled WGS sequence"/>
</dbReference>
<dbReference type="GO" id="GO:0002953">
    <property type="term" value="F:5'-deoxynucleotidase activity"/>
    <property type="evidence" value="ECO:0007669"/>
    <property type="project" value="UniProtKB-EC"/>
</dbReference>
<dbReference type="CDD" id="cd00077">
    <property type="entry name" value="HDc"/>
    <property type="match status" value="1"/>
</dbReference>
<dbReference type="PANTHER" id="PTHR11845">
    <property type="entry name" value="5'-DEOXYNUCLEOTIDASE HDDC2"/>
    <property type="match status" value="1"/>
</dbReference>
<sequence>MATSKKDWNAIADFVYEVGILERTPRSGLWFLGTGAQSVAEHLFRTAVIGYLLARLTPKSNKDRVIFLCLMHDVGEARTSDLNYIHQRYGRLAESQAIKDLAKNMPFGGEILEAYKEEQKKETLEAKIAKDADKIEWIATLRQEGAKGNNKTKEWINIAAKSIRTPAGKKLVKLIIKMHPDHWWFDAKDKWFESRDPKLRSWKSKK</sequence>
<evidence type="ECO:0000256" key="2">
    <source>
        <dbReference type="ARBA" id="ARBA00001936"/>
    </source>
</evidence>
<accession>A0A1F5X5I5</accession>
<dbReference type="SUPFAM" id="SSF109604">
    <property type="entry name" value="HD-domain/PDEase-like"/>
    <property type="match status" value="1"/>
</dbReference>
<comment type="catalytic activity">
    <reaction evidence="1">
        <text>a 2'-deoxyribonucleoside 5'-phosphate + H2O = a 2'-deoxyribonucleoside + phosphate</text>
        <dbReference type="Rhea" id="RHEA:36167"/>
        <dbReference type="ChEBI" id="CHEBI:15377"/>
        <dbReference type="ChEBI" id="CHEBI:18274"/>
        <dbReference type="ChEBI" id="CHEBI:43474"/>
        <dbReference type="ChEBI" id="CHEBI:65317"/>
        <dbReference type="EC" id="3.1.3.89"/>
    </reaction>
</comment>
<evidence type="ECO:0000256" key="6">
    <source>
        <dbReference type="ARBA" id="ARBA00022723"/>
    </source>
</evidence>
<dbReference type="InterPro" id="IPR003607">
    <property type="entry name" value="HD/PDEase_dom"/>
</dbReference>
<dbReference type="AlphaFoldDB" id="A0A1F5X5I5"/>
<dbReference type="InterPro" id="IPR006674">
    <property type="entry name" value="HD_domain"/>
</dbReference>
<name>A0A1F5X5I5_9BACT</name>
<protein>
    <recommendedName>
        <fullName evidence="5">5'-deoxynucleotidase</fullName>
        <ecNumber evidence="5">3.1.3.89</ecNumber>
    </recommendedName>
</protein>
<evidence type="ECO:0000256" key="5">
    <source>
        <dbReference type="ARBA" id="ARBA00012964"/>
    </source>
</evidence>
<evidence type="ECO:0000256" key="4">
    <source>
        <dbReference type="ARBA" id="ARBA00011738"/>
    </source>
</evidence>
<evidence type="ECO:0000256" key="7">
    <source>
        <dbReference type="ARBA" id="ARBA00022801"/>
    </source>
</evidence>
<organism evidence="9 10">
    <name type="scientific">Candidatus Giovannonibacteria bacterium RIFCSPLOWO2_01_FULL_46_13</name>
    <dbReference type="NCBI Taxonomy" id="1798352"/>
    <lineage>
        <taxon>Bacteria</taxon>
        <taxon>Candidatus Giovannoniibacteriota</taxon>
    </lineage>
</organism>
<dbReference type="PANTHER" id="PTHR11845:SF13">
    <property type="entry name" value="5'-DEOXYNUCLEOTIDASE HDDC2"/>
    <property type="match status" value="1"/>
</dbReference>
<keyword evidence="6" id="KW-0479">Metal-binding</keyword>
<comment type="cofactor">
    <cofactor evidence="2">
        <name>Mn(2+)</name>
        <dbReference type="ChEBI" id="CHEBI:29035"/>
    </cofactor>
</comment>
<dbReference type="Gene3D" id="1.10.3210.10">
    <property type="entry name" value="Hypothetical protein af1432"/>
    <property type="match status" value="1"/>
</dbReference>
<dbReference type="Pfam" id="PF13023">
    <property type="entry name" value="HD_3"/>
    <property type="match status" value="1"/>
</dbReference>
<evidence type="ECO:0000256" key="1">
    <source>
        <dbReference type="ARBA" id="ARBA00001638"/>
    </source>
</evidence>
<comment type="cofactor">
    <cofactor evidence="3">
        <name>Co(2+)</name>
        <dbReference type="ChEBI" id="CHEBI:48828"/>
    </cofactor>
</comment>